<dbReference type="EMBL" id="LBQB01000007">
    <property type="protein sequence ID" value="KKP69305.1"/>
    <property type="molecule type" value="Genomic_DNA"/>
</dbReference>
<dbReference type="Proteomes" id="UP000034581">
    <property type="component" value="Unassembled WGS sequence"/>
</dbReference>
<dbReference type="InterPro" id="IPR011051">
    <property type="entry name" value="RmlC_Cupin_sf"/>
</dbReference>
<dbReference type="SUPFAM" id="SSF51182">
    <property type="entry name" value="RmlC-like cupins"/>
    <property type="match status" value="1"/>
</dbReference>
<evidence type="ECO:0000313" key="2">
    <source>
        <dbReference type="Proteomes" id="UP000034581"/>
    </source>
</evidence>
<protein>
    <recommendedName>
        <fullName evidence="3">Cupin 2 conserved barrel domain-containing protein</fullName>
    </recommendedName>
</protein>
<dbReference type="STRING" id="1618350.UR67_C0007G0010"/>
<evidence type="ECO:0008006" key="3">
    <source>
        <dbReference type="Google" id="ProtNLM"/>
    </source>
</evidence>
<evidence type="ECO:0000313" key="1">
    <source>
        <dbReference type="EMBL" id="KKP69305.1"/>
    </source>
</evidence>
<sequence>MYVQKLPPNFSFEKVGIKGKRFPKINNQKSGFSIIETENGHKTRILENKCDFYYYILSGSGKFEIDGLEESCTNGDLVIIPAGKHFQYFGKLKMLLISTPPWYVEQETTLK</sequence>
<dbReference type="InterPro" id="IPR014710">
    <property type="entry name" value="RmlC-like_jellyroll"/>
</dbReference>
<gene>
    <name evidence="1" type="ORF">UR67_C0007G0010</name>
</gene>
<accession>A0A0G0E281</accession>
<comment type="caution">
    <text evidence="1">The sequence shown here is derived from an EMBL/GenBank/DDBJ whole genome shotgun (WGS) entry which is preliminary data.</text>
</comment>
<proteinExistence type="predicted"/>
<reference evidence="1 2" key="1">
    <citation type="journal article" date="2015" name="Nature">
        <title>rRNA introns, odd ribosomes, and small enigmatic genomes across a large radiation of phyla.</title>
        <authorList>
            <person name="Brown C.T."/>
            <person name="Hug L.A."/>
            <person name="Thomas B.C."/>
            <person name="Sharon I."/>
            <person name="Castelle C.J."/>
            <person name="Singh A."/>
            <person name="Wilkins M.J."/>
            <person name="Williams K.H."/>
            <person name="Banfield J.F."/>
        </authorList>
    </citation>
    <scope>NUCLEOTIDE SEQUENCE [LARGE SCALE GENOMIC DNA]</scope>
</reference>
<dbReference type="AlphaFoldDB" id="A0A0G0E281"/>
<dbReference type="Gene3D" id="2.60.120.10">
    <property type="entry name" value="Jelly Rolls"/>
    <property type="match status" value="1"/>
</dbReference>
<name>A0A0G0E281_UNCC3</name>
<organism evidence="1 2">
    <name type="scientific">candidate division CPR3 bacterium GW2011_GWF2_35_18</name>
    <dbReference type="NCBI Taxonomy" id="1618350"/>
    <lineage>
        <taxon>Bacteria</taxon>
        <taxon>Bacteria division CPR3</taxon>
    </lineage>
</organism>